<name>A2EPG8_TRIV3</name>
<reference evidence="1" key="1">
    <citation type="submission" date="2006-10" db="EMBL/GenBank/DDBJ databases">
        <authorList>
            <person name="Amadeo P."/>
            <person name="Zhao Q."/>
            <person name="Wortman J."/>
            <person name="Fraser-Liggett C."/>
            <person name="Carlton J."/>
        </authorList>
    </citation>
    <scope>NUCLEOTIDE SEQUENCE</scope>
    <source>
        <strain evidence="1">G3</strain>
    </source>
</reference>
<proteinExistence type="predicted"/>
<dbReference type="EMBL" id="DS113448">
    <property type="protein sequence ID" value="EAY05476.1"/>
    <property type="molecule type" value="Genomic_DNA"/>
</dbReference>
<dbReference type="AlphaFoldDB" id="A2EPG8"/>
<dbReference type="Pfam" id="PF01603">
    <property type="entry name" value="B56"/>
    <property type="match status" value="1"/>
</dbReference>
<dbReference type="InterPro" id="IPR002554">
    <property type="entry name" value="PP2A_B56"/>
</dbReference>
<organism evidence="1 2">
    <name type="scientific">Trichomonas vaginalis (strain ATCC PRA-98 / G3)</name>
    <dbReference type="NCBI Taxonomy" id="412133"/>
    <lineage>
        <taxon>Eukaryota</taxon>
        <taxon>Metamonada</taxon>
        <taxon>Parabasalia</taxon>
        <taxon>Trichomonadida</taxon>
        <taxon>Trichomonadidae</taxon>
        <taxon>Trichomonas</taxon>
    </lineage>
</organism>
<dbReference type="InParanoid" id="A2EPG8"/>
<gene>
    <name evidence="1" type="ORF">TVAG_286540</name>
</gene>
<dbReference type="STRING" id="5722.A2EPG8"/>
<dbReference type="VEuPathDB" id="TrichDB:TVAG_286540"/>
<dbReference type="GO" id="GO:0072542">
    <property type="term" value="F:protein phosphatase activator activity"/>
    <property type="evidence" value="ECO:0000318"/>
    <property type="project" value="GO_Central"/>
</dbReference>
<dbReference type="Proteomes" id="UP000001542">
    <property type="component" value="Unassembled WGS sequence"/>
</dbReference>
<protein>
    <recommendedName>
        <fullName evidence="3">Phosphoprotein phosphatase</fullName>
    </recommendedName>
</protein>
<dbReference type="GO" id="GO:0051177">
    <property type="term" value="P:meiotic sister chromatid cohesion"/>
    <property type="evidence" value="ECO:0000318"/>
    <property type="project" value="GO_Central"/>
</dbReference>
<reference evidence="1" key="2">
    <citation type="journal article" date="2007" name="Science">
        <title>Draft genome sequence of the sexually transmitted pathogen Trichomonas vaginalis.</title>
        <authorList>
            <person name="Carlton J.M."/>
            <person name="Hirt R.P."/>
            <person name="Silva J.C."/>
            <person name="Delcher A.L."/>
            <person name="Schatz M."/>
            <person name="Zhao Q."/>
            <person name="Wortman J.R."/>
            <person name="Bidwell S.L."/>
            <person name="Alsmark U.C.M."/>
            <person name="Besteiro S."/>
            <person name="Sicheritz-Ponten T."/>
            <person name="Noel C.J."/>
            <person name="Dacks J.B."/>
            <person name="Foster P.G."/>
            <person name="Simillion C."/>
            <person name="Van de Peer Y."/>
            <person name="Miranda-Saavedra D."/>
            <person name="Barton G.J."/>
            <person name="Westrop G.D."/>
            <person name="Mueller S."/>
            <person name="Dessi D."/>
            <person name="Fiori P.L."/>
            <person name="Ren Q."/>
            <person name="Paulsen I."/>
            <person name="Zhang H."/>
            <person name="Bastida-Corcuera F.D."/>
            <person name="Simoes-Barbosa A."/>
            <person name="Brown M.T."/>
            <person name="Hayes R.D."/>
            <person name="Mukherjee M."/>
            <person name="Okumura C.Y."/>
            <person name="Schneider R."/>
            <person name="Smith A.J."/>
            <person name="Vanacova S."/>
            <person name="Villalvazo M."/>
            <person name="Haas B.J."/>
            <person name="Pertea M."/>
            <person name="Feldblyum T.V."/>
            <person name="Utterback T.R."/>
            <person name="Shu C.L."/>
            <person name="Osoegawa K."/>
            <person name="de Jong P.J."/>
            <person name="Hrdy I."/>
            <person name="Horvathova L."/>
            <person name="Zubacova Z."/>
            <person name="Dolezal P."/>
            <person name="Malik S.B."/>
            <person name="Logsdon J.M. Jr."/>
            <person name="Henze K."/>
            <person name="Gupta A."/>
            <person name="Wang C.C."/>
            <person name="Dunne R.L."/>
            <person name="Upcroft J.A."/>
            <person name="Upcroft P."/>
            <person name="White O."/>
            <person name="Salzberg S.L."/>
            <person name="Tang P."/>
            <person name="Chiu C.-H."/>
            <person name="Lee Y.-S."/>
            <person name="Embley T.M."/>
            <person name="Coombs G.H."/>
            <person name="Mottram J.C."/>
            <person name="Tachezy J."/>
            <person name="Fraser-Liggett C.M."/>
            <person name="Johnson P.J."/>
        </authorList>
    </citation>
    <scope>NUCLEOTIDE SEQUENCE [LARGE SCALE GENOMIC DNA]</scope>
    <source>
        <strain evidence="1">G3</strain>
    </source>
</reference>
<dbReference type="GO" id="GO:0007165">
    <property type="term" value="P:signal transduction"/>
    <property type="evidence" value="ECO:0007669"/>
    <property type="project" value="InterPro"/>
</dbReference>
<sequence>MQVSVEQTQQEKQDETPLTLSPALATQFVEALQFCKTIVDFDNPQTINMRSKKADYLTKIFNTVNNVHVFRSLDESLRVELFDMIKVNILREIPPIPLTIIYADSRIPINTNSWLHLSTVHRILYSFVSNSEISALQNLLTKDFLTRYITLLESPDPKEIQAVESFILLVFDTVSGYRQIIFQIILRQLLKYRDNYMLYPCVAPCLRFLHHFLKAQTLPLKPPFFTLYKTIIFPLISSQMSSEFFGPFNQLAEFFESQDGTISTWTLYELVKHWPKTDTNKETAFLSHFSYLAPHLPPKDIESCGLIIFNILKESLDSLNFKTNISALNVITNKNFLIVFSSFSTKLVPIILKGVDRCSTHWNVVVSKAALDAARVLMSVNHDVGSRLEIGRIESERNRAIQSKRRNWEVLVEEVTKNDKNNFDKEEILQRIDVLFK</sequence>
<dbReference type="Gene3D" id="1.25.10.10">
    <property type="entry name" value="Leucine-rich Repeat Variant"/>
    <property type="match status" value="1"/>
</dbReference>
<evidence type="ECO:0000313" key="2">
    <source>
        <dbReference type="Proteomes" id="UP000001542"/>
    </source>
</evidence>
<accession>A2EPG8</accession>
<dbReference type="PANTHER" id="PTHR10257:SF3">
    <property type="entry name" value="SERINE_THREONINE-PROTEIN PHOSPHATASE 2A 56 KDA REGULATORY SUBUNIT GAMMA ISOFORM"/>
    <property type="match status" value="1"/>
</dbReference>
<dbReference type="OrthoDB" id="10620462at2759"/>
<dbReference type="InterPro" id="IPR011989">
    <property type="entry name" value="ARM-like"/>
</dbReference>
<dbReference type="InterPro" id="IPR016024">
    <property type="entry name" value="ARM-type_fold"/>
</dbReference>
<keyword evidence="2" id="KW-1185">Reference proteome</keyword>
<dbReference type="GO" id="GO:0000159">
    <property type="term" value="C:protein phosphatase type 2A complex"/>
    <property type="evidence" value="ECO:0007669"/>
    <property type="project" value="InterPro"/>
</dbReference>
<dbReference type="SMR" id="A2EPG8"/>
<dbReference type="VEuPathDB" id="TrichDB:TVAGG3_1071120"/>
<evidence type="ECO:0008006" key="3">
    <source>
        <dbReference type="Google" id="ProtNLM"/>
    </source>
</evidence>
<dbReference type="PANTHER" id="PTHR10257">
    <property type="entry name" value="SERINE/THREONINE PROTEIN PHOSPHATASE 2A PP2A REGULATORY SUBUNIT B"/>
    <property type="match status" value="1"/>
</dbReference>
<dbReference type="SUPFAM" id="SSF48371">
    <property type="entry name" value="ARM repeat"/>
    <property type="match status" value="1"/>
</dbReference>
<dbReference type="FunFam" id="1.25.10.10:FF:000331">
    <property type="entry name" value="Phosphoprotein phosphatase, putative"/>
    <property type="match status" value="1"/>
</dbReference>
<dbReference type="eggNOG" id="KOG2085">
    <property type="taxonomic scope" value="Eukaryota"/>
</dbReference>
<evidence type="ECO:0000313" key="1">
    <source>
        <dbReference type="EMBL" id="EAY05476.1"/>
    </source>
</evidence>